<evidence type="ECO:0000259" key="4">
    <source>
        <dbReference type="Pfam" id="PF16177"/>
    </source>
</evidence>
<dbReference type="Gene3D" id="3.40.50.12780">
    <property type="entry name" value="N-terminal domain of ligase-like"/>
    <property type="match status" value="1"/>
</dbReference>
<dbReference type="SUPFAM" id="SSF56801">
    <property type="entry name" value="Acetyl-CoA synthetase-like"/>
    <property type="match status" value="1"/>
</dbReference>
<reference evidence="5" key="2">
    <citation type="submission" date="2020-09" db="EMBL/GenBank/DDBJ databases">
        <authorList>
            <person name="Sun Q."/>
            <person name="Kim S."/>
        </authorList>
    </citation>
    <scope>NUCLEOTIDE SEQUENCE</scope>
    <source>
        <strain evidence="5">KCTC 12711</strain>
    </source>
</reference>
<dbReference type="Pfam" id="PF00501">
    <property type="entry name" value="AMP-binding"/>
    <property type="match status" value="1"/>
</dbReference>
<proteinExistence type="inferred from homology"/>
<evidence type="ECO:0000256" key="1">
    <source>
        <dbReference type="ARBA" id="ARBA00006432"/>
    </source>
</evidence>
<evidence type="ECO:0000259" key="3">
    <source>
        <dbReference type="Pfam" id="PF13193"/>
    </source>
</evidence>
<dbReference type="GO" id="GO:0050218">
    <property type="term" value="F:propionate-CoA ligase activity"/>
    <property type="evidence" value="ECO:0007669"/>
    <property type="project" value="TreeGrafter"/>
</dbReference>
<dbReference type="InterPro" id="IPR032387">
    <property type="entry name" value="ACAS_N"/>
</dbReference>
<feature type="domain" description="Acetyl-coenzyme A synthetase N-terminal" evidence="4">
    <location>
        <begin position="55"/>
        <end position="108"/>
    </location>
</feature>
<dbReference type="Pfam" id="PF13193">
    <property type="entry name" value="AMP-binding_C"/>
    <property type="match status" value="1"/>
</dbReference>
<comment type="caution">
    <text evidence="5">The sequence shown here is derived from an EMBL/GenBank/DDBJ whole genome shotgun (WGS) entry which is preliminary data.</text>
</comment>
<evidence type="ECO:0000313" key="5">
    <source>
        <dbReference type="EMBL" id="GHA03640.1"/>
    </source>
</evidence>
<dbReference type="InterPro" id="IPR025110">
    <property type="entry name" value="AMP-bd_C"/>
</dbReference>
<dbReference type="InterPro" id="IPR045851">
    <property type="entry name" value="AMP-bd_C_sf"/>
</dbReference>
<dbReference type="PROSITE" id="PS00455">
    <property type="entry name" value="AMP_BINDING"/>
    <property type="match status" value="1"/>
</dbReference>
<feature type="domain" description="AMP-dependent synthetase/ligase" evidence="2">
    <location>
        <begin position="117"/>
        <end position="495"/>
    </location>
</feature>
<evidence type="ECO:0000313" key="6">
    <source>
        <dbReference type="Proteomes" id="UP000614811"/>
    </source>
</evidence>
<reference evidence="5" key="1">
    <citation type="journal article" date="2014" name="Int. J. Syst. Evol. Microbiol.">
        <title>Complete genome sequence of Corynebacterium casei LMG S-19264T (=DSM 44701T), isolated from a smear-ripened cheese.</title>
        <authorList>
            <consortium name="US DOE Joint Genome Institute (JGI-PGF)"/>
            <person name="Walter F."/>
            <person name="Albersmeier A."/>
            <person name="Kalinowski J."/>
            <person name="Ruckert C."/>
        </authorList>
    </citation>
    <scope>NUCLEOTIDE SEQUENCE</scope>
    <source>
        <strain evidence="5">KCTC 12711</strain>
    </source>
</reference>
<dbReference type="PANTHER" id="PTHR43347">
    <property type="entry name" value="ACYL-COA SYNTHETASE"/>
    <property type="match status" value="1"/>
</dbReference>
<dbReference type="InterPro" id="IPR020845">
    <property type="entry name" value="AMP-binding_CS"/>
</dbReference>
<dbReference type="InterPro" id="IPR000873">
    <property type="entry name" value="AMP-dep_synth/lig_dom"/>
</dbReference>
<organism evidence="5 6">
    <name type="scientific">Arenicella chitinivorans</name>
    <dbReference type="NCBI Taxonomy" id="1329800"/>
    <lineage>
        <taxon>Bacteria</taxon>
        <taxon>Pseudomonadati</taxon>
        <taxon>Pseudomonadota</taxon>
        <taxon>Gammaproteobacteria</taxon>
        <taxon>Arenicellales</taxon>
        <taxon>Arenicellaceae</taxon>
        <taxon>Arenicella</taxon>
    </lineage>
</organism>
<accession>A0A918RM40</accession>
<comment type="similarity">
    <text evidence="1">Belongs to the ATP-dependent AMP-binding enzyme family.</text>
</comment>
<dbReference type="PANTHER" id="PTHR43347:SF3">
    <property type="entry name" value="ACYL-COA SYNTHETASE SHORT-CHAIN FAMILY MEMBER 3, MITOCHONDRIAL"/>
    <property type="match status" value="1"/>
</dbReference>
<dbReference type="InterPro" id="IPR042099">
    <property type="entry name" value="ANL_N_sf"/>
</dbReference>
<dbReference type="GO" id="GO:0070013">
    <property type="term" value="C:intracellular organelle lumen"/>
    <property type="evidence" value="ECO:0007669"/>
    <property type="project" value="UniProtKB-ARBA"/>
</dbReference>
<sequence>MHAAYHQCRIARLVHLINNLATKQHVSSARVLDGCPNHGNDMNAHLQRQAAKNNYRAEYTNWQSNPEQFWLQQANQLDWFTAPSIANKSDSGVTHWFPDGQMNTCYMALDYHVEHGRGDQLALIYDSPVTGVQTTYTYRELTDHVANMAGALARLGVAKGDTVVIYMPMVPQAAMAMLACARIGAIHSVVFGGFAAPELAARIDDAKPKLILSASCGIEISRTIAYKPLLDAALELAQHQPDHCVVLQREQLRAEMTPGRDIDWLSWLAGAQPHAPVSVSGADPLYILYTSGTTGSPKGVVRANGGHAVALKYSMHTVYSMQPGDTFWSASDVGWVVGHSYIVYGPLLHGCTTIFYEGKPILTPDAGAFWRVINDYNVNALFAAPTAFRAIRGSDANCELIKQYDTSSLRTVFAAGERLDPATLEWMQAHIGVDIIDNWWQTETGWPIVANPVGLEKLPVKSGSATVPTPGFEIHILDEQGKQLGAGEQGNVAIKLPLPPGCLTTLWNNDARFKQAYLSDYDGYYTTGDGGYIDEDGYVFIMGRVDDVINTAGHRLSTGDIEEVLSKHPWVSECAVVAQADELKGEVPVGFLVAALPEDQSRELAVQQLNEELVAAVRKEIGPLACYKTSHVVTKLPKTRSGKILRKTIKQIMHGESPTTPPTIEDPSALDVIQAAMQTNA</sequence>
<evidence type="ECO:0000259" key="2">
    <source>
        <dbReference type="Pfam" id="PF00501"/>
    </source>
</evidence>
<protein>
    <submittedName>
        <fullName evidence="5">Acyl-CoA synthetase</fullName>
    </submittedName>
</protein>
<dbReference type="Pfam" id="PF16177">
    <property type="entry name" value="ACAS_N"/>
    <property type="match status" value="1"/>
</dbReference>
<dbReference type="FunFam" id="3.40.50.12780:FF:000011">
    <property type="entry name" value="Acetyl-coenzyme A synthetase 2-like, mitochondrial"/>
    <property type="match status" value="1"/>
</dbReference>
<gene>
    <name evidence="5" type="ORF">GCM10008090_10980</name>
</gene>
<dbReference type="AlphaFoldDB" id="A0A918RM40"/>
<keyword evidence="6" id="KW-1185">Reference proteome</keyword>
<dbReference type="CDD" id="cd05967">
    <property type="entry name" value="PrpE"/>
    <property type="match status" value="1"/>
</dbReference>
<dbReference type="Gene3D" id="3.30.300.30">
    <property type="match status" value="1"/>
</dbReference>
<feature type="domain" description="AMP-binding enzyme C-terminal" evidence="3">
    <location>
        <begin position="561"/>
        <end position="643"/>
    </location>
</feature>
<dbReference type="EMBL" id="BMXA01000002">
    <property type="protein sequence ID" value="GHA03640.1"/>
    <property type="molecule type" value="Genomic_DNA"/>
</dbReference>
<name>A0A918RM40_9GAMM</name>
<dbReference type="Proteomes" id="UP000614811">
    <property type="component" value="Unassembled WGS sequence"/>
</dbReference>